<dbReference type="AlphaFoldDB" id="A0AAE4Z8J3"/>
<accession>A0AAE4Z8J3</accession>
<sequence>MNTQSLASAAVVMAIGVSTLPCSSSASLRGSQEPMLDFEVTGSSQTAAPTEPTIQSATAAAVEIAGTISTPNPCYEISAELTEEDGALELTLTARSTGGICPQVIANFDYRARITGLAAGDYELVTVYRYPETGWEEQRHSLQVQVPEGGR</sequence>
<dbReference type="Proteomes" id="UP000702544">
    <property type="component" value="Unassembled WGS sequence"/>
</dbReference>
<comment type="caution">
    <text evidence="1">The sequence shown here is derived from an EMBL/GenBank/DDBJ whole genome shotgun (WGS) entry which is preliminary data.</text>
</comment>
<dbReference type="EMBL" id="JAACAK010000096">
    <property type="protein sequence ID" value="NIR75804.1"/>
    <property type="molecule type" value="Genomic_DNA"/>
</dbReference>
<reference evidence="1 2" key="1">
    <citation type="submission" date="2020-01" db="EMBL/GenBank/DDBJ databases">
        <title>Genomes assembled from Gulf of Kutch pelagic sediment metagenomes.</title>
        <authorList>
            <person name="Chandrashekar M."/>
            <person name="Mahajan M.S."/>
            <person name="Dave K.J."/>
            <person name="Vatsa P."/>
            <person name="Nathani N.M."/>
        </authorList>
    </citation>
    <scope>NUCLEOTIDE SEQUENCE [LARGE SCALE GENOMIC DNA]</scope>
    <source>
        <strain evidence="1">KS3-K002</strain>
    </source>
</reference>
<evidence type="ECO:0000313" key="1">
    <source>
        <dbReference type="EMBL" id="NIR75804.1"/>
    </source>
</evidence>
<evidence type="ECO:0000313" key="2">
    <source>
        <dbReference type="Proteomes" id="UP000702544"/>
    </source>
</evidence>
<gene>
    <name evidence="1" type="ORF">GWO12_11945</name>
</gene>
<protein>
    <submittedName>
        <fullName evidence="1">Uncharacterized protein</fullName>
    </submittedName>
</protein>
<proteinExistence type="predicted"/>
<name>A0AAE4Z8J3_9BACT</name>
<organism evidence="1 2">
    <name type="scientific">Candidatus Kutchimonas denitrificans</name>
    <dbReference type="NCBI Taxonomy" id="3056748"/>
    <lineage>
        <taxon>Bacteria</taxon>
        <taxon>Pseudomonadati</taxon>
        <taxon>Gemmatimonadota</taxon>
        <taxon>Gemmatimonadia</taxon>
        <taxon>Candidatus Palauibacterales</taxon>
        <taxon>Candidatus Palauibacteraceae</taxon>
        <taxon>Candidatus Kutchimonas</taxon>
    </lineage>
</organism>